<evidence type="ECO:0000256" key="2">
    <source>
        <dbReference type="SAM" id="Phobius"/>
    </source>
</evidence>
<feature type="compositionally biased region" description="Gly residues" evidence="1">
    <location>
        <begin position="398"/>
        <end position="412"/>
    </location>
</feature>
<sequence length="412" mass="42165">MKFSHTTLFLLCLLVFLVAAPHSVNSQVAGGGGGGGGGGKGGGGGGGGGGADGDADGGDKETSSTGTRTATVSKETISTPLSTTTAAATSTKTQQTPNTPKPTQTSSISRSLTHLPTSTTSQGVLPTNNPVPPTNNGTCTSSTQCPQGQLCAFPAANSPATCQTVPSLLCEASPSVRCTTSAECTSIEYSYCATDNTGSFCVGIGTPGTATECKKNKGSADNSGLSSTIKYAGIGVGAVAALGMAFALVRWQRRRQRTKRAADMFSEIDYGMTDRTPKVALSQDQGYSFAARENAHGSEPSGYDNNHYGDNGYNQGYGNNNYYDNQQNGYGGGGGNGGGYYDNQGYDDYQHQQYPQAVARGMSTRRAYGPGGGPGEYHADQYGAEPSEVGYGHRQNGHGAGHGGHGGYGGQY</sequence>
<feature type="compositionally biased region" description="Polar residues" evidence="1">
    <location>
        <begin position="108"/>
        <end position="125"/>
    </location>
</feature>
<evidence type="ECO:0000256" key="3">
    <source>
        <dbReference type="SAM" id="SignalP"/>
    </source>
</evidence>
<feature type="region of interest" description="Disordered" evidence="1">
    <location>
        <begin position="393"/>
        <end position="412"/>
    </location>
</feature>
<keyword evidence="2" id="KW-0812">Transmembrane</keyword>
<evidence type="ECO:0000256" key="1">
    <source>
        <dbReference type="SAM" id="MobiDB-lite"/>
    </source>
</evidence>
<dbReference type="Proteomes" id="UP000780801">
    <property type="component" value="Unassembled WGS sequence"/>
</dbReference>
<feature type="compositionally biased region" description="Polar residues" evidence="1">
    <location>
        <begin position="63"/>
        <end position="75"/>
    </location>
</feature>
<gene>
    <name evidence="4" type="ORF">BGW38_005122</name>
</gene>
<dbReference type="AlphaFoldDB" id="A0A9P6G0G1"/>
<evidence type="ECO:0000313" key="5">
    <source>
        <dbReference type="Proteomes" id="UP000780801"/>
    </source>
</evidence>
<name>A0A9P6G0G1_9FUNG</name>
<feature type="region of interest" description="Disordered" evidence="1">
    <location>
        <begin position="31"/>
        <end position="139"/>
    </location>
</feature>
<organism evidence="4 5">
    <name type="scientific">Lunasporangiospora selenospora</name>
    <dbReference type="NCBI Taxonomy" id="979761"/>
    <lineage>
        <taxon>Eukaryota</taxon>
        <taxon>Fungi</taxon>
        <taxon>Fungi incertae sedis</taxon>
        <taxon>Mucoromycota</taxon>
        <taxon>Mortierellomycotina</taxon>
        <taxon>Mortierellomycetes</taxon>
        <taxon>Mortierellales</taxon>
        <taxon>Mortierellaceae</taxon>
        <taxon>Lunasporangiospora</taxon>
    </lineage>
</organism>
<keyword evidence="2" id="KW-0472">Membrane</keyword>
<accession>A0A9P6G0G1</accession>
<dbReference type="OrthoDB" id="2442663at2759"/>
<dbReference type="PANTHER" id="PTHR31535">
    <property type="match status" value="1"/>
</dbReference>
<feature type="region of interest" description="Disordered" evidence="1">
    <location>
        <begin position="294"/>
        <end position="336"/>
    </location>
</feature>
<comment type="caution">
    <text evidence="4">The sequence shown here is derived from an EMBL/GenBank/DDBJ whole genome shotgun (WGS) entry which is preliminary data.</text>
</comment>
<feature type="signal peptide" evidence="3">
    <location>
        <begin position="1"/>
        <end position="26"/>
    </location>
</feature>
<feature type="transmembrane region" description="Helical" evidence="2">
    <location>
        <begin position="231"/>
        <end position="251"/>
    </location>
</feature>
<dbReference type="PANTHER" id="PTHR31535:SF3">
    <property type="entry name" value="REGULATORY PROTEIN ZESTE"/>
    <property type="match status" value="1"/>
</dbReference>
<protein>
    <submittedName>
        <fullName evidence="4">Uncharacterized protein</fullName>
    </submittedName>
</protein>
<keyword evidence="3" id="KW-0732">Signal</keyword>
<keyword evidence="5" id="KW-1185">Reference proteome</keyword>
<proteinExistence type="predicted"/>
<keyword evidence="2" id="KW-1133">Transmembrane helix</keyword>
<dbReference type="EMBL" id="JAABOA010000324">
    <property type="protein sequence ID" value="KAF9584807.1"/>
    <property type="molecule type" value="Genomic_DNA"/>
</dbReference>
<reference evidence="4" key="1">
    <citation type="journal article" date="2020" name="Fungal Divers.">
        <title>Resolving the Mortierellaceae phylogeny through synthesis of multi-gene phylogenetics and phylogenomics.</title>
        <authorList>
            <person name="Vandepol N."/>
            <person name="Liber J."/>
            <person name="Desiro A."/>
            <person name="Na H."/>
            <person name="Kennedy M."/>
            <person name="Barry K."/>
            <person name="Grigoriev I.V."/>
            <person name="Miller A.N."/>
            <person name="O'Donnell K."/>
            <person name="Stajich J.E."/>
            <person name="Bonito G."/>
        </authorList>
    </citation>
    <scope>NUCLEOTIDE SEQUENCE</scope>
    <source>
        <strain evidence="4">KOD1015</strain>
    </source>
</reference>
<feature type="chain" id="PRO_5040377030" evidence="3">
    <location>
        <begin position="27"/>
        <end position="412"/>
    </location>
</feature>
<evidence type="ECO:0000313" key="4">
    <source>
        <dbReference type="EMBL" id="KAF9584807.1"/>
    </source>
</evidence>
<feature type="compositionally biased region" description="Low complexity" evidence="1">
    <location>
        <begin position="76"/>
        <end position="107"/>
    </location>
</feature>
<feature type="compositionally biased region" description="Gly residues" evidence="1">
    <location>
        <begin position="31"/>
        <end position="52"/>
    </location>
</feature>
<feature type="compositionally biased region" description="Low complexity" evidence="1">
    <location>
        <begin position="302"/>
        <end position="328"/>
    </location>
</feature>